<evidence type="ECO:0000313" key="1">
    <source>
        <dbReference type="EMBL" id="OCT67322.1"/>
    </source>
</evidence>
<sequence length="200" mass="22871">MFKRKTELLCKINALNPEVKLVSNDIQSQYTSIPQDEGIRVVENALFLSPQLVYFILDCLSMVLQKNYFRFAGNFYWQRQGTSMGAAVALAFAKLYHLVQRFIGRTKKDTYACLNCVCCTLVNKGEKINHPLYGTFIQLKHYAACDTCNVVYLLKCPCGMVYLVQTARQLKTQIKGHRGNIRNCQKGIYTHRAAARQLLQ</sequence>
<organism evidence="1 2">
    <name type="scientific">Xenopus laevis</name>
    <name type="common">African clawed frog</name>
    <dbReference type="NCBI Taxonomy" id="8355"/>
    <lineage>
        <taxon>Eukaryota</taxon>
        <taxon>Metazoa</taxon>
        <taxon>Chordata</taxon>
        <taxon>Craniata</taxon>
        <taxon>Vertebrata</taxon>
        <taxon>Euteleostomi</taxon>
        <taxon>Amphibia</taxon>
        <taxon>Batrachia</taxon>
        <taxon>Anura</taxon>
        <taxon>Pipoidea</taxon>
        <taxon>Pipidae</taxon>
        <taxon>Xenopodinae</taxon>
        <taxon>Xenopus</taxon>
        <taxon>Xenopus</taxon>
    </lineage>
</organism>
<dbReference type="PANTHER" id="PTHR21301:SF12">
    <property type="match status" value="1"/>
</dbReference>
<dbReference type="AlphaFoldDB" id="A0A974H745"/>
<dbReference type="EMBL" id="CM004480">
    <property type="protein sequence ID" value="OCT67322.1"/>
    <property type="molecule type" value="Genomic_DNA"/>
</dbReference>
<dbReference type="Proteomes" id="UP000694892">
    <property type="component" value="Chromosome 8L"/>
</dbReference>
<dbReference type="PANTHER" id="PTHR21301">
    <property type="entry name" value="REVERSE TRANSCRIPTASE"/>
    <property type="match status" value="1"/>
</dbReference>
<proteinExistence type="predicted"/>
<accession>A0A974H745</accession>
<gene>
    <name evidence="1" type="ORF">XELAEV_18038617mg</name>
</gene>
<reference evidence="2" key="1">
    <citation type="journal article" date="2016" name="Nature">
        <title>Genome evolution in the allotetraploid frog Xenopus laevis.</title>
        <authorList>
            <person name="Session A.M."/>
            <person name="Uno Y."/>
            <person name="Kwon T."/>
            <person name="Chapman J.A."/>
            <person name="Toyoda A."/>
            <person name="Takahashi S."/>
            <person name="Fukui A."/>
            <person name="Hikosaka A."/>
            <person name="Suzuki A."/>
            <person name="Kondo M."/>
            <person name="van Heeringen S.J."/>
            <person name="Quigley I."/>
            <person name="Heinz S."/>
            <person name="Ogino H."/>
            <person name="Ochi H."/>
            <person name="Hellsten U."/>
            <person name="Lyons J.B."/>
            <person name="Simakov O."/>
            <person name="Putnam N."/>
            <person name="Stites J."/>
            <person name="Kuroki Y."/>
            <person name="Tanaka T."/>
            <person name="Michiue T."/>
            <person name="Watanabe M."/>
            <person name="Bogdanovic O."/>
            <person name="Lister R."/>
            <person name="Georgiou G."/>
            <person name="Paranjpe S.S."/>
            <person name="van Kruijsbergen I."/>
            <person name="Shu S."/>
            <person name="Carlson J."/>
            <person name="Kinoshita T."/>
            <person name="Ohta Y."/>
            <person name="Mawaribuchi S."/>
            <person name="Jenkins J."/>
            <person name="Grimwood J."/>
            <person name="Schmutz J."/>
            <person name="Mitros T."/>
            <person name="Mozaffari S.V."/>
            <person name="Suzuki Y."/>
            <person name="Haramoto Y."/>
            <person name="Yamamoto T.S."/>
            <person name="Takagi C."/>
            <person name="Heald R."/>
            <person name="Miller K."/>
            <person name="Haudenschild C."/>
            <person name="Kitzman J."/>
            <person name="Nakayama T."/>
            <person name="Izutsu Y."/>
            <person name="Robert J."/>
            <person name="Fortriede J."/>
            <person name="Burns K."/>
            <person name="Lotay V."/>
            <person name="Karimi K."/>
            <person name="Yasuoka Y."/>
            <person name="Dichmann D.S."/>
            <person name="Flajnik M.F."/>
            <person name="Houston D.W."/>
            <person name="Shendure J."/>
            <person name="DuPasquier L."/>
            <person name="Vize P.D."/>
            <person name="Zorn A.M."/>
            <person name="Ito M."/>
            <person name="Marcotte E.M."/>
            <person name="Wallingford J.B."/>
            <person name="Ito Y."/>
            <person name="Asashima M."/>
            <person name="Ueno N."/>
            <person name="Matsuda Y."/>
            <person name="Veenstra G.J."/>
            <person name="Fujiyama A."/>
            <person name="Harland R.M."/>
            <person name="Taira M."/>
            <person name="Rokhsar D.S."/>
        </authorList>
    </citation>
    <scope>NUCLEOTIDE SEQUENCE [LARGE SCALE GENOMIC DNA]</scope>
    <source>
        <strain evidence="2">J</strain>
    </source>
</reference>
<name>A0A974H745_XENLA</name>
<evidence type="ECO:0000313" key="2">
    <source>
        <dbReference type="Proteomes" id="UP000694892"/>
    </source>
</evidence>
<protein>
    <submittedName>
        <fullName evidence="1">Uncharacterized protein</fullName>
    </submittedName>
</protein>